<evidence type="ECO:0000313" key="11">
    <source>
        <dbReference type="Proteomes" id="UP000549394"/>
    </source>
</evidence>
<keyword evidence="4 9" id="KW-0812">Transmembrane</keyword>
<feature type="transmembrane region" description="Helical" evidence="9">
    <location>
        <begin position="56"/>
        <end position="74"/>
    </location>
</feature>
<comment type="caution">
    <text evidence="10">The sequence shown here is derived from an EMBL/GenBank/DDBJ whole genome shotgun (WGS) entry which is preliminary data.</text>
</comment>
<dbReference type="GO" id="GO:0005743">
    <property type="term" value="C:mitochondrial inner membrane"/>
    <property type="evidence" value="ECO:0007669"/>
    <property type="project" value="UniProtKB-SubCell"/>
</dbReference>
<dbReference type="OrthoDB" id="14603at2759"/>
<protein>
    <recommendedName>
        <fullName evidence="3">Cytochrome c oxidase assembly protein COX20, mitochondrial</fullName>
    </recommendedName>
</protein>
<evidence type="ECO:0000256" key="5">
    <source>
        <dbReference type="ARBA" id="ARBA00022792"/>
    </source>
</evidence>
<keyword evidence="6 9" id="KW-1133">Transmembrane helix</keyword>
<evidence type="ECO:0000256" key="3">
    <source>
        <dbReference type="ARBA" id="ARBA00017689"/>
    </source>
</evidence>
<evidence type="ECO:0000256" key="2">
    <source>
        <dbReference type="ARBA" id="ARBA00009575"/>
    </source>
</evidence>
<dbReference type="Pfam" id="PF12597">
    <property type="entry name" value="Cox20"/>
    <property type="match status" value="1"/>
</dbReference>
<proteinExistence type="inferred from homology"/>
<reference evidence="10 11" key="1">
    <citation type="submission" date="2020-08" db="EMBL/GenBank/DDBJ databases">
        <authorList>
            <person name="Hejnol A."/>
        </authorList>
    </citation>
    <scope>NUCLEOTIDE SEQUENCE [LARGE SCALE GENOMIC DNA]</scope>
</reference>
<sequence length="109" mass="12071">MSQEEESSGFIFLGKDISKIPCFKQAFTSGILGGITTGFGYFFYSSNVKKSCNIGVGSYALVTLGFYSYCRYKFTKKLQDEALMKKALQAKILSEGTNLEAEIKEKTKA</sequence>
<evidence type="ECO:0000256" key="1">
    <source>
        <dbReference type="ARBA" id="ARBA00004273"/>
    </source>
</evidence>
<comment type="similarity">
    <text evidence="2">Belongs to the COX20 family.</text>
</comment>
<gene>
    <name evidence="10" type="ORF">DGYR_LOCUS427</name>
</gene>
<feature type="transmembrane region" description="Helical" evidence="9">
    <location>
        <begin position="26"/>
        <end position="44"/>
    </location>
</feature>
<evidence type="ECO:0000256" key="9">
    <source>
        <dbReference type="SAM" id="Phobius"/>
    </source>
</evidence>
<keyword evidence="7" id="KW-0496">Mitochondrion</keyword>
<dbReference type="InterPro" id="IPR022533">
    <property type="entry name" value="Cox20"/>
</dbReference>
<dbReference type="Proteomes" id="UP000549394">
    <property type="component" value="Unassembled WGS sequence"/>
</dbReference>
<evidence type="ECO:0000256" key="7">
    <source>
        <dbReference type="ARBA" id="ARBA00023128"/>
    </source>
</evidence>
<dbReference type="AlphaFoldDB" id="A0A7I8V646"/>
<accession>A0A7I8V646</accession>
<evidence type="ECO:0000256" key="4">
    <source>
        <dbReference type="ARBA" id="ARBA00022692"/>
    </source>
</evidence>
<name>A0A7I8V646_9ANNE</name>
<evidence type="ECO:0000313" key="10">
    <source>
        <dbReference type="EMBL" id="CAD5111093.1"/>
    </source>
</evidence>
<evidence type="ECO:0000256" key="6">
    <source>
        <dbReference type="ARBA" id="ARBA00022989"/>
    </source>
</evidence>
<keyword evidence="11" id="KW-1185">Reference proteome</keyword>
<comment type="subcellular location">
    <subcellularLocation>
        <location evidence="1">Mitochondrion inner membrane</location>
    </subcellularLocation>
</comment>
<evidence type="ECO:0000256" key="8">
    <source>
        <dbReference type="ARBA" id="ARBA00023136"/>
    </source>
</evidence>
<dbReference type="GO" id="GO:0033617">
    <property type="term" value="P:mitochondrial respiratory chain complex IV assembly"/>
    <property type="evidence" value="ECO:0007669"/>
    <property type="project" value="InterPro"/>
</dbReference>
<organism evidence="10 11">
    <name type="scientific">Dimorphilus gyrociliatus</name>
    <dbReference type="NCBI Taxonomy" id="2664684"/>
    <lineage>
        <taxon>Eukaryota</taxon>
        <taxon>Metazoa</taxon>
        <taxon>Spiralia</taxon>
        <taxon>Lophotrochozoa</taxon>
        <taxon>Annelida</taxon>
        <taxon>Polychaeta</taxon>
        <taxon>Polychaeta incertae sedis</taxon>
        <taxon>Dinophilidae</taxon>
        <taxon>Dimorphilus</taxon>
    </lineage>
</organism>
<dbReference type="EMBL" id="CAJFCJ010000001">
    <property type="protein sequence ID" value="CAD5111093.1"/>
    <property type="molecule type" value="Genomic_DNA"/>
</dbReference>
<dbReference type="PANTHER" id="PTHR31586">
    <property type="entry name" value="CYTOCHROME C OXIDASE PROTEIN 20"/>
    <property type="match status" value="1"/>
</dbReference>
<dbReference type="PANTHER" id="PTHR31586:SF1">
    <property type="entry name" value="CYTOCHROME C OXIDASE ASSEMBLY PROTEIN COX20, MITOCHONDRIAL"/>
    <property type="match status" value="1"/>
</dbReference>
<keyword evidence="5" id="KW-0999">Mitochondrion inner membrane</keyword>
<keyword evidence="8 9" id="KW-0472">Membrane</keyword>
<dbReference type="PRINTS" id="PR02049">
    <property type="entry name" value="PROTEINF36A"/>
</dbReference>